<feature type="transmembrane region" description="Helical" evidence="7">
    <location>
        <begin position="153"/>
        <end position="176"/>
    </location>
</feature>
<evidence type="ECO:0000313" key="24">
    <source>
        <dbReference type="Proteomes" id="UP000286220"/>
    </source>
</evidence>
<reference evidence="18 26" key="6">
    <citation type="submission" date="2019-09" db="EMBL/GenBank/DDBJ databases">
        <title>Strain-level analysis of Eubacterium rectale using genomes from metagenomes.</title>
        <authorList>
            <person name="Karcher N."/>
            <person name="Segata N."/>
        </authorList>
    </citation>
    <scope>NUCLEOTIDE SEQUENCE [LARGE SCALE GENOMIC DNA]</scope>
    <source>
        <strain evidence="18 26">L2-21</strain>
    </source>
</reference>
<dbReference type="PANTHER" id="PTHR30193:SF37">
    <property type="entry name" value="INNER MEMBRANE ABC TRANSPORTER PERMEASE PROTEIN YCJO"/>
    <property type="match status" value="1"/>
</dbReference>
<protein>
    <submittedName>
        <fullName evidence="10 12">ABC transporter permease</fullName>
    </submittedName>
    <submittedName>
        <fullName evidence="9">Inner membrane ABC transporter permease protein ycjO</fullName>
    </submittedName>
    <submittedName>
        <fullName evidence="11">Sugar ABC transporter permease</fullName>
    </submittedName>
</protein>
<dbReference type="Proteomes" id="UP000245905">
    <property type="component" value="Unassembled WGS sequence"/>
</dbReference>
<evidence type="ECO:0000313" key="27">
    <source>
        <dbReference type="Proteomes" id="UP000479563"/>
    </source>
</evidence>
<evidence type="ECO:0000313" key="20">
    <source>
        <dbReference type="Proteomes" id="UP000245905"/>
    </source>
</evidence>
<dbReference type="EMBL" id="QSES01000052">
    <property type="protein sequence ID" value="RGZ87959.1"/>
    <property type="molecule type" value="Genomic_DNA"/>
</dbReference>
<dbReference type="PANTHER" id="PTHR30193">
    <property type="entry name" value="ABC TRANSPORTER PERMEASE PROTEIN"/>
    <property type="match status" value="1"/>
</dbReference>
<dbReference type="EMBL" id="JAAILW010000039">
    <property type="protein sequence ID" value="NSC28397.1"/>
    <property type="molecule type" value="Genomic_DNA"/>
</dbReference>
<dbReference type="AlphaFoldDB" id="A0A173VBI9"/>
<evidence type="ECO:0000313" key="9">
    <source>
        <dbReference type="EMBL" id="CUN23268.1"/>
    </source>
</evidence>
<dbReference type="InterPro" id="IPR035906">
    <property type="entry name" value="MetI-like_sf"/>
</dbReference>
<evidence type="ECO:0000313" key="18">
    <source>
        <dbReference type="EMBL" id="TYL56558.1"/>
    </source>
</evidence>
<reference evidence="9 19" key="2">
    <citation type="submission" date="2015-09" db="EMBL/GenBank/DDBJ databases">
        <authorList>
            <consortium name="Pathogen Informatics"/>
        </authorList>
    </citation>
    <scope>NUCLEOTIDE SEQUENCE [LARGE SCALE GENOMIC DNA]</scope>
    <source>
        <strain evidence="9 19">2789STDY5834968</strain>
    </source>
</reference>
<keyword evidence="6 7" id="KW-0472">Membrane</keyword>
<proteinExistence type="inferred from homology"/>
<feature type="transmembrane region" description="Helical" evidence="7">
    <location>
        <begin position="264"/>
        <end position="281"/>
    </location>
</feature>
<dbReference type="OrthoDB" id="9786413at2"/>
<dbReference type="RefSeq" id="WP_055238542.1">
    <property type="nucleotide sequence ID" value="NZ_CYXM01000015.1"/>
</dbReference>
<dbReference type="EMBL" id="QRUJ01000023">
    <property type="protein sequence ID" value="RGR52367.1"/>
    <property type="molecule type" value="Genomic_DNA"/>
</dbReference>
<evidence type="ECO:0000259" key="8">
    <source>
        <dbReference type="PROSITE" id="PS50928"/>
    </source>
</evidence>
<evidence type="ECO:0000313" key="10">
    <source>
        <dbReference type="EMBL" id="MSC61059.1"/>
    </source>
</evidence>
<reference evidence="11" key="8">
    <citation type="submission" date="2020-02" db="EMBL/GenBank/DDBJ databases">
        <authorList>
            <person name="Littmann E."/>
            <person name="Sorbara M."/>
        </authorList>
    </citation>
    <scope>NUCLEOTIDE SEQUENCE</scope>
    <source>
        <strain evidence="11">MSK.17.79</strain>
    </source>
</reference>
<feature type="transmembrane region" description="Helical" evidence="7">
    <location>
        <begin position="197"/>
        <end position="218"/>
    </location>
</feature>
<sequence length="289" mass="32218">MRKSKLRFWGFLAPSLIAFCIVVIIPTCIGFFYSLTNWNGIVGSDIKFVGFQNFIDIFTRDDSFVHAFLFTALFSVCAVVLVNFVGFALALLVTQKFRGATLLRGIFFMPNMIGGLLLGFTWQFIFISIFEAFSKKTGIAAFSGWLSNPETGFIGLLILTVWQMSGYMMIVYIAQIQQIPESVKEAARIDGANSWQLMRYIILPLMMPAFTIGLFLSISSSFKMFDQNLALTQGGPYKSTEMIALNIYNSAFGANEFGFAQAKAIVFLIIVAGIGVTQLVITKRKEVEM</sequence>
<dbReference type="GO" id="GO:0055085">
    <property type="term" value="P:transmembrane transport"/>
    <property type="evidence" value="ECO:0007669"/>
    <property type="project" value="InterPro"/>
</dbReference>
<reference evidence="10 27" key="4">
    <citation type="journal article" date="2019" name="Nat. Med.">
        <title>A library of human gut bacterial isolates paired with longitudinal multiomics data enables mechanistic microbiome research.</title>
        <authorList>
            <person name="Poyet M."/>
            <person name="Groussin M."/>
            <person name="Gibbons S.M."/>
            <person name="Avila-Pacheco J."/>
            <person name="Jiang X."/>
            <person name="Kearney S.M."/>
            <person name="Perrotta A.R."/>
            <person name="Berdy B."/>
            <person name="Zhao S."/>
            <person name="Lieberman T.D."/>
            <person name="Swanson P.K."/>
            <person name="Smith M."/>
            <person name="Roesemann S."/>
            <person name="Alexander J.E."/>
            <person name="Rich S.A."/>
            <person name="Livny J."/>
            <person name="Vlamakis H."/>
            <person name="Clish C."/>
            <person name="Bullock K."/>
            <person name="Deik A."/>
            <person name="Scott J."/>
            <person name="Pierce K.A."/>
            <person name="Xavier R.J."/>
            <person name="Alm E.J."/>
        </authorList>
    </citation>
    <scope>NUCLEOTIDE SEQUENCE [LARGE SCALE GENOMIC DNA]</scope>
    <source>
        <strain evidence="10 27">BIOML-A11</strain>
    </source>
</reference>
<evidence type="ECO:0000313" key="14">
    <source>
        <dbReference type="EMBL" id="RGU20477.1"/>
    </source>
</evidence>
<dbReference type="Proteomes" id="UP000266066">
    <property type="component" value="Unassembled WGS sequence"/>
</dbReference>
<evidence type="ECO:0000313" key="22">
    <source>
        <dbReference type="Proteomes" id="UP000283721"/>
    </source>
</evidence>
<evidence type="ECO:0000256" key="1">
    <source>
        <dbReference type="ARBA" id="ARBA00004651"/>
    </source>
</evidence>
<dbReference type="EMBL" id="QRXR01000029">
    <property type="protein sequence ID" value="RGU20477.1"/>
    <property type="molecule type" value="Genomic_DNA"/>
</dbReference>
<dbReference type="SUPFAM" id="SSF161098">
    <property type="entry name" value="MetI-like"/>
    <property type="match status" value="1"/>
</dbReference>
<dbReference type="EMBL" id="QSFZ01000022">
    <property type="protein sequence ID" value="RHA88793.1"/>
    <property type="molecule type" value="Genomic_DNA"/>
</dbReference>
<feature type="transmembrane region" description="Helical" evidence="7">
    <location>
        <begin position="106"/>
        <end position="133"/>
    </location>
</feature>
<reference evidence="21 22" key="3">
    <citation type="submission" date="2018-08" db="EMBL/GenBank/DDBJ databases">
        <title>A genome reference for cultivated species of the human gut microbiota.</title>
        <authorList>
            <person name="Zou Y."/>
            <person name="Xue W."/>
            <person name="Luo G."/>
        </authorList>
    </citation>
    <scope>NUCLEOTIDE SEQUENCE [LARGE SCALE GENOMIC DNA]</scope>
    <source>
        <strain evidence="14 23">AF17-27</strain>
        <strain evidence="13 21">AF25-15</strain>
        <strain evidence="17 24">AM42-17AT</strain>
        <strain evidence="16 25">AM44-1AT</strain>
        <strain evidence="15 22">AM47-6BH</strain>
    </source>
</reference>
<dbReference type="Proteomes" id="UP000479563">
    <property type="component" value="Unassembled WGS sequence"/>
</dbReference>
<evidence type="ECO:0000313" key="12">
    <source>
        <dbReference type="EMBL" id="PWE83407.1"/>
    </source>
</evidence>
<evidence type="ECO:0000256" key="3">
    <source>
        <dbReference type="ARBA" id="ARBA00022475"/>
    </source>
</evidence>
<reference evidence="18 26" key="5">
    <citation type="submission" date="2019-08" db="EMBL/GenBank/DDBJ databases">
        <authorList>
            <person name="Duncan S."/>
            <person name="Walker A."/>
        </authorList>
    </citation>
    <scope>NUCLEOTIDE SEQUENCE [LARGE SCALE GENOMIC DNA]</scope>
    <source>
        <strain evidence="18 26">L2-21</strain>
    </source>
</reference>
<dbReference type="Proteomes" id="UP001193670">
    <property type="component" value="Unassembled WGS sequence"/>
</dbReference>
<dbReference type="Proteomes" id="UP000283721">
    <property type="component" value="Unassembled WGS sequence"/>
</dbReference>
<evidence type="ECO:0000313" key="21">
    <source>
        <dbReference type="Proteomes" id="UP000266066"/>
    </source>
</evidence>
<evidence type="ECO:0000313" key="25">
    <source>
        <dbReference type="Proteomes" id="UP000286341"/>
    </source>
</evidence>
<accession>A0A173VBI9</accession>
<evidence type="ECO:0000313" key="11">
    <source>
        <dbReference type="EMBL" id="NSC28397.1"/>
    </source>
</evidence>
<dbReference type="Proteomes" id="UP000286341">
    <property type="component" value="Unassembled WGS sequence"/>
</dbReference>
<evidence type="ECO:0000313" key="15">
    <source>
        <dbReference type="EMBL" id="RGZ87959.1"/>
    </source>
</evidence>
<evidence type="ECO:0000256" key="2">
    <source>
        <dbReference type="ARBA" id="ARBA00022448"/>
    </source>
</evidence>
<keyword evidence="2 7" id="KW-0813">Transport</keyword>
<organism evidence="9 19">
    <name type="scientific">Agathobacter rectalis</name>
    <dbReference type="NCBI Taxonomy" id="39491"/>
    <lineage>
        <taxon>Bacteria</taxon>
        <taxon>Bacillati</taxon>
        <taxon>Bacillota</taxon>
        <taxon>Clostridia</taxon>
        <taxon>Lachnospirales</taxon>
        <taxon>Lachnospiraceae</taxon>
        <taxon>Agathobacter</taxon>
    </lineage>
</organism>
<feature type="transmembrane region" description="Helical" evidence="7">
    <location>
        <begin position="68"/>
        <end position="94"/>
    </location>
</feature>
<dbReference type="Proteomes" id="UP000286220">
    <property type="component" value="Unassembled WGS sequence"/>
</dbReference>
<dbReference type="Gene3D" id="1.10.3720.10">
    <property type="entry name" value="MetI-like"/>
    <property type="match status" value="1"/>
</dbReference>
<comment type="similarity">
    <text evidence="7">Belongs to the binding-protein-dependent transport system permease family.</text>
</comment>
<dbReference type="PROSITE" id="PS50928">
    <property type="entry name" value="ABC_TM1"/>
    <property type="match status" value="1"/>
</dbReference>
<evidence type="ECO:0000313" key="16">
    <source>
        <dbReference type="EMBL" id="RHA15393.1"/>
    </source>
</evidence>
<evidence type="ECO:0000313" key="26">
    <source>
        <dbReference type="Proteomes" id="UP000324325"/>
    </source>
</evidence>
<evidence type="ECO:0000313" key="17">
    <source>
        <dbReference type="EMBL" id="RHA88793.1"/>
    </source>
</evidence>
<comment type="subcellular location">
    <subcellularLocation>
        <location evidence="1 7">Cell membrane</location>
        <topology evidence="1 7">Multi-pass membrane protein</topology>
    </subcellularLocation>
</comment>
<dbReference type="InterPro" id="IPR051393">
    <property type="entry name" value="ABC_transporter_permease"/>
</dbReference>
<evidence type="ECO:0000256" key="4">
    <source>
        <dbReference type="ARBA" id="ARBA00022692"/>
    </source>
</evidence>
<evidence type="ECO:0000256" key="7">
    <source>
        <dbReference type="RuleBase" id="RU363032"/>
    </source>
</evidence>
<keyword evidence="3" id="KW-1003">Cell membrane</keyword>
<dbReference type="CDD" id="cd06261">
    <property type="entry name" value="TM_PBP2"/>
    <property type="match status" value="1"/>
</dbReference>
<keyword evidence="4 7" id="KW-0812">Transmembrane</keyword>
<gene>
    <name evidence="9" type="primary">ycjO_6</name>
    <name evidence="17" type="ORF">DW912_15150</name>
    <name evidence="16" type="ORF">DW948_02845</name>
    <name evidence="15" type="ORF">DW967_16550</name>
    <name evidence="14" type="ORF">DWW89_13815</name>
    <name evidence="13" type="ORF">DWY38_14750</name>
    <name evidence="9" type="ORF">ERS852580_02734</name>
    <name evidence="18" type="ORF">FYL37_12170</name>
    <name evidence="11" type="ORF">G4319_13900</name>
    <name evidence="10" type="ORF">GKE07_12795</name>
    <name evidence="12" type="ORF">LD38_10250</name>
</gene>
<dbReference type="InterPro" id="IPR000515">
    <property type="entry name" value="MetI-like"/>
</dbReference>
<evidence type="ECO:0000313" key="23">
    <source>
        <dbReference type="Proteomes" id="UP000283765"/>
    </source>
</evidence>
<dbReference type="EMBL" id="JRFS01000018">
    <property type="protein sequence ID" value="PWE83407.1"/>
    <property type="molecule type" value="Genomic_DNA"/>
</dbReference>
<dbReference type="Proteomes" id="UP000324325">
    <property type="component" value="Unassembled WGS sequence"/>
</dbReference>
<keyword evidence="5 7" id="KW-1133">Transmembrane helix</keyword>
<dbReference type="Proteomes" id="UP000283765">
    <property type="component" value="Unassembled WGS sequence"/>
</dbReference>
<evidence type="ECO:0000256" key="5">
    <source>
        <dbReference type="ARBA" id="ARBA00022989"/>
    </source>
</evidence>
<reference evidence="11" key="7">
    <citation type="journal article" date="2020" name="Cell Host Microbe">
        <title>Functional and Genomic Variation between Human-Derived Isolates of Lachnospiraceae Reveals Inter- and Intra-Species Diversity.</title>
        <authorList>
            <person name="Sorbara M.T."/>
            <person name="Littmann E.R."/>
            <person name="Fontana E."/>
            <person name="Moody T.U."/>
            <person name="Kohout C.E."/>
            <person name="Gjonbalaj M."/>
            <person name="Eaton V."/>
            <person name="Seok R."/>
            <person name="Leiner I.M."/>
            <person name="Pamer E.G."/>
        </authorList>
    </citation>
    <scope>NUCLEOTIDE SEQUENCE</scope>
    <source>
        <strain evidence="11">MSK.17.79</strain>
    </source>
</reference>
<reference evidence="12 20" key="1">
    <citation type="submission" date="2014-09" db="EMBL/GenBank/DDBJ databases">
        <title>Butyrate-producing bacteria isolated from human gut.</title>
        <authorList>
            <person name="Zhang Q."/>
            <person name="Zhao L."/>
        </authorList>
    </citation>
    <scope>NUCLEOTIDE SEQUENCE [LARGE SCALE GENOMIC DNA]</scope>
    <source>
        <strain evidence="12 20">R22</strain>
    </source>
</reference>
<name>A0A173VBI9_9FIRM</name>
<dbReference type="EMBL" id="CYXM01000015">
    <property type="protein sequence ID" value="CUN23268.1"/>
    <property type="molecule type" value="Genomic_DNA"/>
</dbReference>
<evidence type="ECO:0000256" key="6">
    <source>
        <dbReference type="ARBA" id="ARBA00023136"/>
    </source>
</evidence>
<evidence type="ECO:0000313" key="19">
    <source>
        <dbReference type="Proteomes" id="UP000095673"/>
    </source>
</evidence>
<dbReference type="Proteomes" id="UP000095673">
    <property type="component" value="Unassembled WGS sequence"/>
</dbReference>
<dbReference type="EMBL" id="VSTG01000018">
    <property type="protein sequence ID" value="TYL56558.1"/>
    <property type="molecule type" value="Genomic_DNA"/>
</dbReference>
<dbReference type="EMBL" id="QSFB01000003">
    <property type="protein sequence ID" value="RHA15393.1"/>
    <property type="molecule type" value="Genomic_DNA"/>
</dbReference>
<feature type="domain" description="ABC transmembrane type-1" evidence="8">
    <location>
        <begin position="68"/>
        <end position="278"/>
    </location>
</feature>
<feature type="transmembrane region" description="Helical" evidence="7">
    <location>
        <begin position="12"/>
        <end position="35"/>
    </location>
</feature>
<dbReference type="Pfam" id="PF00528">
    <property type="entry name" value="BPD_transp_1"/>
    <property type="match status" value="1"/>
</dbReference>
<dbReference type="EMBL" id="WKQP01000023">
    <property type="protein sequence ID" value="MSC61059.1"/>
    <property type="molecule type" value="Genomic_DNA"/>
</dbReference>
<dbReference type="GO" id="GO:0005886">
    <property type="term" value="C:plasma membrane"/>
    <property type="evidence" value="ECO:0007669"/>
    <property type="project" value="UniProtKB-SubCell"/>
</dbReference>
<evidence type="ECO:0000313" key="13">
    <source>
        <dbReference type="EMBL" id="RGR52367.1"/>
    </source>
</evidence>